<dbReference type="Pfam" id="PF00126">
    <property type="entry name" value="HTH_1"/>
    <property type="match status" value="1"/>
</dbReference>
<organism evidence="6 7">
    <name type="scientific">Vibrio breoganii</name>
    <dbReference type="NCBI Taxonomy" id="553239"/>
    <lineage>
        <taxon>Bacteria</taxon>
        <taxon>Pseudomonadati</taxon>
        <taxon>Pseudomonadota</taxon>
        <taxon>Gammaproteobacteria</taxon>
        <taxon>Vibrionales</taxon>
        <taxon>Vibrionaceae</taxon>
        <taxon>Vibrio</taxon>
    </lineage>
</organism>
<evidence type="ECO:0000259" key="5">
    <source>
        <dbReference type="PROSITE" id="PS50931"/>
    </source>
</evidence>
<dbReference type="CDD" id="cd05466">
    <property type="entry name" value="PBP2_LTTR_substrate"/>
    <property type="match status" value="1"/>
</dbReference>
<gene>
    <name evidence="6" type="ORF">HJ568_15455</name>
</gene>
<keyword evidence="3" id="KW-0238">DNA-binding</keyword>
<dbReference type="InterPro" id="IPR036390">
    <property type="entry name" value="WH_DNA-bd_sf"/>
</dbReference>
<protein>
    <submittedName>
        <fullName evidence="6">LysR family transcriptional regulator</fullName>
    </submittedName>
</protein>
<evidence type="ECO:0000256" key="3">
    <source>
        <dbReference type="ARBA" id="ARBA00023125"/>
    </source>
</evidence>
<evidence type="ECO:0000256" key="4">
    <source>
        <dbReference type="ARBA" id="ARBA00023163"/>
    </source>
</evidence>
<comment type="similarity">
    <text evidence="1">Belongs to the LysR transcriptional regulatory family.</text>
</comment>
<reference evidence="6 7" key="1">
    <citation type="submission" date="2020-04" db="EMBL/GenBank/DDBJ databases">
        <title>WGS-Seq of Vibrio isolated by the O'Toole Lab.</title>
        <authorList>
            <person name="Mckone K.P."/>
            <person name="Whitaker R."/>
            <person name="Sevigney J.L."/>
            <person name="Herring J.B."/>
            <person name="O'Toole G."/>
        </authorList>
    </citation>
    <scope>NUCLEOTIDE SEQUENCE [LARGE SCALE GENOMIC DNA]</scope>
    <source>
        <strain evidence="6 7">BS_02</strain>
    </source>
</reference>
<dbReference type="Proteomes" id="UP000590068">
    <property type="component" value="Unassembled WGS sequence"/>
</dbReference>
<evidence type="ECO:0000313" key="7">
    <source>
        <dbReference type="Proteomes" id="UP000590068"/>
    </source>
</evidence>
<comment type="caution">
    <text evidence="6">The sequence shown here is derived from an EMBL/GenBank/DDBJ whole genome shotgun (WGS) entry which is preliminary data.</text>
</comment>
<feature type="domain" description="HTH lysR-type" evidence="5">
    <location>
        <begin position="1"/>
        <end position="58"/>
    </location>
</feature>
<dbReference type="InterPro" id="IPR005119">
    <property type="entry name" value="LysR_subst-bd"/>
</dbReference>
<evidence type="ECO:0000256" key="2">
    <source>
        <dbReference type="ARBA" id="ARBA00023015"/>
    </source>
</evidence>
<name>A0ABX1UC51_9VIBR</name>
<sequence length="287" mass="32427">MNTEKIRAFVNAVECGSFTAAARKQNKAQSWVSNAIADLEIDLNLTLFDRSAYKPILTSEGQTLLLHAKNLLSAETAFLNRAHHLSDGVEERIVVAVDDWLMNQDIRLALVEFQTTFPSVELVIRQLMTQDIIHLIEENEVDVALATGRWFLDKSVQFQTLDYIETCLICSKNNPMGQKKVAHSDLVGTKQISRTSAFNLENKYLDLPDIEHINVDDMESVITLVENDIGWAFIPKEIALNHLSRIKIVETLVSEKGHLLRVELITSELRANGIATQWLKNKLATLY</sequence>
<dbReference type="RefSeq" id="WP_102322777.1">
    <property type="nucleotide sequence ID" value="NZ_JABBXC010000036.1"/>
</dbReference>
<dbReference type="PANTHER" id="PTHR30126:SF91">
    <property type="entry name" value="LYSR FAMILY TRANSCRIPTIONAL REGULATOR"/>
    <property type="match status" value="1"/>
</dbReference>
<dbReference type="PROSITE" id="PS50931">
    <property type="entry name" value="HTH_LYSR"/>
    <property type="match status" value="1"/>
</dbReference>
<dbReference type="PANTHER" id="PTHR30126">
    <property type="entry name" value="HTH-TYPE TRANSCRIPTIONAL REGULATOR"/>
    <property type="match status" value="1"/>
</dbReference>
<dbReference type="Pfam" id="PF03466">
    <property type="entry name" value="LysR_substrate"/>
    <property type="match status" value="1"/>
</dbReference>
<evidence type="ECO:0000256" key="1">
    <source>
        <dbReference type="ARBA" id="ARBA00009437"/>
    </source>
</evidence>
<evidence type="ECO:0000313" key="6">
    <source>
        <dbReference type="EMBL" id="NMR71350.1"/>
    </source>
</evidence>
<accession>A0ABX1UC51</accession>
<dbReference type="SUPFAM" id="SSF53850">
    <property type="entry name" value="Periplasmic binding protein-like II"/>
    <property type="match status" value="1"/>
</dbReference>
<dbReference type="Gene3D" id="3.40.190.290">
    <property type="match status" value="1"/>
</dbReference>
<dbReference type="SUPFAM" id="SSF46785">
    <property type="entry name" value="Winged helix' DNA-binding domain"/>
    <property type="match status" value="1"/>
</dbReference>
<dbReference type="Gene3D" id="1.10.10.10">
    <property type="entry name" value="Winged helix-like DNA-binding domain superfamily/Winged helix DNA-binding domain"/>
    <property type="match status" value="1"/>
</dbReference>
<keyword evidence="2" id="KW-0805">Transcription regulation</keyword>
<dbReference type="InterPro" id="IPR036388">
    <property type="entry name" value="WH-like_DNA-bd_sf"/>
</dbReference>
<keyword evidence="7" id="KW-1185">Reference proteome</keyword>
<proteinExistence type="inferred from homology"/>
<dbReference type="EMBL" id="JABCJR010000034">
    <property type="protein sequence ID" value="NMR71350.1"/>
    <property type="molecule type" value="Genomic_DNA"/>
</dbReference>
<dbReference type="InterPro" id="IPR000847">
    <property type="entry name" value="LysR_HTH_N"/>
</dbReference>
<keyword evidence="4" id="KW-0804">Transcription</keyword>